<dbReference type="PANTHER" id="PTHR39323:SF1">
    <property type="entry name" value="BLR1149 PROTEIN"/>
    <property type="match status" value="1"/>
</dbReference>
<gene>
    <name evidence="2" type="primary">pdeM</name>
    <name evidence="2" type="ORF">R9Z33_10505</name>
</gene>
<feature type="domain" description="Calcineurin-like phosphoesterase" evidence="1">
    <location>
        <begin position="27"/>
        <end position="132"/>
    </location>
</feature>
<keyword evidence="2" id="KW-0255">Endonuclease</keyword>
<dbReference type="GO" id="GO:0004519">
    <property type="term" value="F:endonuclease activity"/>
    <property type="evidence" value="ECO:0007669"/>
    <property type="project" value="UniProtKB-KW"/>
</dbReference>
<dbReference type="Pfam" id="PF00149">
    <property type="entry name" value="Metallophos"/>
    <property type="match status" value="1"/>
</dbReference>
<dbReference type="GO" id="GO:0016874">
    <property type="term" value="F:ligase activity"/>
    <property type="evidence" value="ECO:0007669"/>
    <property type="project" value="UniProtKB-KW"/>
</dbReference>
<sequence>MIAAPLHLAGERLMLCPSGVALWPATRTLIVADLHFEKGSAQAMRGHPVPPYDTRETLTRLAFALRRHAPRRVIVLGDALHDDGALARMAPADLAALQRLLSQCEVLWIAGNHDPSPQPGLPGQCVPDWKEGRLHFRHIGGATPLPRHEAELSGHYHPKATLPTRAGGVTRPCFLASGQRLVLPAFGAFTGGLDVLDPAMSAVARGALRVFLLGRERLHSAAFEALRQPFAAATGSAAR</sequence>
<evidence type="ECO:0000313" key="3">
    <source>
        <dbReference type="Proteomes" id="UP001305521"/>
    </source>
</evidence>
<dbReference type="InterPro" id="IPR024173">
    <property type="entry name" value="Pesterase_MJ0037-like"/>
</dbReference>
<evidence type="ECO:0000313" key="2">
    <source>
        <dbReference type="EMBL" id="WPB87293.1"/>
    </source>
</evidence>
<dbReference type="PIRSF" id="PIRSF000887">
    <property type="entry name" value="Pesterase_MJ0037"/>
    <property type="match status" value="1"/>
</dbReference>
<dbReference type="PANTHER" id="PTHR39323">
    <property type="entry name" value="BLR1149 PROTEIN"/>
    <property type="match status" value="1"/>
</dbReference>
<reference evidence="2 3" key="1">
    <citation type="submission" date="2023-11" db="EMBL/GenBank/DDBJ databases">
        <title>Arctic aerobic anoxygenic photoheterotroph Sediminicoccus rosea KRV36 adapts its photosynthesis to long days of polar summer.</title>
        <authorList>
            <person name="Tomasch J."/>
            <person name="Kopejtka K."/>
            <person name="Bily T."/>
            <person name="Gardiner A.T."/>
            <person name="Gardian Z."/>
            <person name="Shivaramu S."/>
            <person name="Koblizek M."/>
            <person name="Engelhardt F."/>
            <person name="Kaftan D."/>
        </authorList>
    </citation>
    <scope>NUCLEOTIDE SEQUENCE [LARGE SCALE GENOMIC DNA]</scope>
    <source>
        <strain evidence="2 3">R-30</strain>
    </source>
</reference>
<dbReference type="InterPro" id="IPR004843">
    <property type="entry name" value="Calcineurin-like_PHP"/>
</dbReference>
<keyword evidence="2" id="KW-0540">Nuclease</keyword>
<name>A0ABZ0PPT9_9PROT</name>
<keyword evidence="3" id="KW-1185">Reference proteome</keyword>
<proteinExistence type="predicted"/>
<protein>
    <submittedName>
        <fullName evidence="2">Ligase-associated DNA damage response endonuclease PdeM</fullName>
        <ecNumber evidence="2">3.1.-.-</ecNumber>
    </submittedName>
</protein>
<dbReference type="RefSeq" id="WP_318651246.1">
    <property type="nucleotide sequence ID" value="NZ_CP137852.1"/>
</dbReference>
<dbReference type="NCBIfam" id="TIGR04123">
    <property type="entry name" value="P_estr_lig_assc"/>
    <property type="match status" value="1"/>
</dbReference>
<dbReference type="GO" id="GO:0016787">
    <property type="term" value="F:hydrolase activity"/>
    <property type="evidence" value="ECO:0007669"/>
    <property type="project" value="UniProtKB-KW"/>
</dbReference>
<dbReference type="Gene3D" id="3.60.21.10">
    <property type="match status" value="1"/>
</dbReference>
<dbReference type="EC" id="3.1.-.-" evidence="2"/>
<dbReference type="EMBL" id="CP137852">
    <property type="protein sequence ID" value="WPB87293.1"/>
    <property type="molecule type" value="Genomic_DNA"/>
</dbReference>
<evidence type="ECO:0000259" key="1">
    <source>
        <dbReference type="Pfam" id="PF00149"/>
    </source>
</evidence>
<dbReference type="SUPFAM" id="SSF56300">
    <property type="entry name" value="Metallo-dependent phosphatases"/>
    <property type="match status" value="1"/>
</dbReference>
<dbReference type="InterPro" id="IPR026336">
    <property type="entry name" value="PdeM-like"/>
</dbReference>
<organism evidence="2 3">
    <name type="scientific">Sediminicoccus rosea</name>
    <dbReference type="NCBI Taxonomy" id="1225128"/>
    <lineage>
        <taxon>Bacteria</taxon>
        <taxon>Pseudomonadati</taxon>
        <taxon>Pseudomonadota</taxon>
        <taxon>Alphaproteobacteria</taxon>
        <taxon>Acetobacterales</taxon>
        <taxon>Roseomonadaceae</taxon>
        <taxon>Sediminicoccus</taxon>
    </lineage>
</organism>
<dbReference type="Proteomes" id="UP001305521">
    <property type="component" value="Chromosome"/>
</dbReference>
<keyword evidence="2" id="KW-0436">Ligase</keyword>
<keyword evidence="2" id="KW-0378">Hydrolase</keyword>
<dbReference type="InterPro" id="IPR029052">
    <property type="entry name" value="Metallo-depent_PP-like"/>
</dbReference>
<accession>A0ABZ0PPT9</accession>